<evidence type="ECO:0000313" key="1">
    <source>
        <dbReference type="EMBL" id="KKS97507.1"/>
    </source>
</evidence>
<dbReference type="SUPFAM" id="SSF48371">
    <property type="entry name" value="ARM repeat"/>
    <property type="match status" value="1"/>
</dbReference>
<dbReference type="STRING" id="1618443.UV73_C0008G0027"/>
<proteinExistence type="predicted"/>
<organism evidence="1 2">
    <name type="scientific">Candidatus Gottesmanbacteria bacterium GW2011_GWA2_43_14</name>
    <dbReference type="NCBI Taxonomy" id="1618443"/>
    <lineage>
        <taxon>Bacteria</taxon>
        <taxon>Candidatus Gottesmaniibacteriota</taxon>
    </lineage>
</organism>
<dbReference type="InterPro" id="IPR016024">
    <property type="entry name" value="ARM-type_fold"/>
</dbReference>
<dbReference type="Proteomes" id="UP000034894">
    <property type="component" value="Unassembled WGS sequence"/>
</dbReference>
<sequence length="465" mass="52365">MALKFETADSLNEYLSDPDSSNYIIKPILCLVLAKDGKRPLEVRSAALQHINLEDIGMTTSFGRSITWSNIQGELKAGIFKPYADSLINLANEDREPAIRGQAARKLSQLSRKLHQEDTQFGIPESLHLLQNLSWIVDLENNREDPDKDINVLAEKAQALMEYCLDPDVRENHYLGEERLDAAWQQHARLLVVFPAEAHYDEAEDFEKAIAQAEPYLRPVLSMAAAFDTFNSTDIRLSALGQLHLSEIGKVEEGRVCETIPNWLKQGMTLPYFDGLAGLAEEDEKAEIRGKAAMKFFYFARGLGEGESGHGLILELGLLDRLQSMFNKEAERRNPPVESMGKIAQALAGYAYLYAEAKGNFYEDEKMFGIYGNLVKRMTQEPKLIPAGLKFISNVLVSGEEDELFAGLREDSTFSLGTMLEMIELYENLGFNGEPLRYQCSRYFAEKLSKIQAIAEEAGDIIFHW</sequence>
<dbReference type="AlphaFoldDB" id="A0A0G1DIT5"/>
<reference evidence="1 2" key="1">
    <citation type="journal article" date="2015" name="Nature">
        <title>rRNA introns, odd ribosomes, and small enigmatic genomes across a large radiation of phyla.</title>
        <authorList>
            <person name="Brown C.T."/>
            <person name="Hug L.A."/>
            <person name="Thomas B.C."/>
            <person name="Sharon I."/>
            <person name="Castelle C.J."/>
            <person name="Singh A."/>
            <person name="Wilkins M.J."/>
            <person name="Williams K.H."/>
            <person name="Banfield J.F."/>
        </authorList>
    </citation>
    <scope>NUCLEOTIDE SEQUENCE [LARGE SCALE GENOMIC DNA]</scope>
</reference>
<name>A0A0G1DIT5_9BACT</name>
<dbReference type="EMBL" id="LCFP01000008">
    <property type="protein sequence ID" value="KKS97507.1"/>
    <property type="molecule type" value="Genomic_DNA"/>
</dbReference>
<comment type="caution">
    <text evidence="1">The sequence shown here is derived from an EMBL/GenBank/DDBJ whole genome shotgun (WGS) entry which is preliminary data.</text>
</comment>
<gene>
    <name evidence="1" type="ORF">UV73_C0008G0027</name>
</gene>
<accession>A0A0G1DIT5</accession>
<evidence type="ECO:0000313" key="2">
    <source>
        <dbReference type="Proteomes" id="UP000034894"/>
    </source>
</evidence>
<protein>
    <submittedName>
        <fullName evidence="1">Uncharacterized protein</fullName>
    </submittedName>
</protein>